<protein>
    <recommendedName>
        <fullName evidence="4">Transmembrane protein</fullName>
    </recommendedName>
</protein>
<evidence type="ECO:0000313" key="3">
    <source>
        <dbReference type="Proteomes" id="UP000298234"/>
    </source>
</evidence>
<dbReference type="AlphaFoldDB" id="A0AAX2RHP4"/>
<sequence length="154" mass="17249">MRKLPKLGMVEMALLALMVLTAAMWLRDQIPASEGELAEVRALAARNDAARQAVAEKLAADPSPNKREVRQLRERVVAIERVALRLSEDPSMRAMLNERDRLAATPLSSMSVDDLIRWMLFSMGRYMTLIVGSFVGLCGLLLLRSRSRPRCART</sequence>
<feature type="transmembrane region" description="Helical" evidence="1">
    <location>
        <begin position="123"/>
        <end position="143"/>
    </location>
</feature>
<organism evidence="2 3">
    <name type="scientific">Burkholderia cepacia</name>
    <name type="common">Pseudomonas cepacia</name>
    <dbReference type="NCBI Taxonomy" id="292"/>
    <lineage>
        <taxon>Bacteria</taxon>
        <taxon>Pseudomonadati</taxon>
        <taxon>Pseudomonadota</taxon>
        <taxon>Betaproteobacteria</taxon>
        <taxon>Burkholderiales</taxon>
        <taxon>Burkholderiaceae</taxon>
        <taxon>Burkholderia</taxon>
        <taxon>Burkholderia cepacia complex</taxon>
    </lineage>
</organism>
<accession>A0AAX2RHP4</accession>
<keyword evidence="1" id="KW-0812">Transmembrane</keyword>
<dbReference type="RefSeq" id="WP_134256826.1">
    <property type="nucleotide sequence ID" value="NZ_SNSG01000032.1"/>
</dbReference>
<feature type="transmembrane region" description="Helical" evidence="1">
    <location>
        <begin position="7"/>
        <end position="26"/>
    </location>
</feature>
<evidence type="ECO:0000256" key="1">
    <source>
        <dbReference type="SAM" id="Phobius"/>
    </source>
</evidence>
<gene>
    <name evidence="2" type="ORF">E3D37_26710</name>
</gene>
<dbReference type="EMBL" id="SNSQ01000035">
    <property type="protein sequence ID" value="TEU41609.1"/>
    <property type="molecule type" value="Genomic_DNA"/>
</dbReference>
<reference evidence="2 3" key="1">
    <citation type="submission" date="2019-03" db="EMBL/GenBank/DDBJ databases">
        <title>Burkholderia cepacia outbreak.</title>
        <authorList>
            <person name="Farzana R."/>
            <person name="Walsh T.R."/>
        </authorList>
    </citation>
    <scope>NUCLEOTIDE SEQUENCE [LARGE SCALE GENOMIC DNA]</scope>
    <source>
        <strain evidence="3">d13</strain>
    </source>
</reference>
<name>A0AAX2RHP4_BURCE</name>
<dbReference type="Proteomes" id="UP000298234">
    <property type="component" value="Unassembled WGS sequence"/>
</dbReference>
<comment type="caution">
    <text evidence="2">The sequence shown here is derived from an EMBL/GenBank/DDBJ whole genome shotgun (WGS) entry which is preliminary data.</text>
</comment>
<proteinExistence type="predicted"/>
<keyword evidence="1" id="KW-1133">Transmembrane helix</keyword>
<evidence type="ECO:0008006" key="4">
    <source>
        <dbReference type="Google" id="ProtNLM"/>
    </source>
</evidence>
<evidence type="ECO:0000313" key="2">
    <source>
        <dbReference type="EMBL" id="TEU41609.1"/>
    </source>
</evidence>
<keyword evidence="1" id="KW-0472">Membrane</keyword>